<comment type="similarity">
    <text evidence="7 8">Belongs to the PINc/VapC protein family.</text>
</comment>
<dbReference type="NCBIfam" id="NF010285">
    <property type="entry name" value="PRK13725.1"/>
    <property type="match status" value="1"/>
</dbReference>
<organism evidence="10 11">
    <name type="scientific">Jiella sonneratiae</name>
    <dbReference type="NCBI Taxonomy" id="2816856"/>
    <lineage>
        <taxon>Bacteria</taxon>
        <taxon>Pseudomonadati</taxon>
        <taxon>Pseudomonadota</taxon>
        <taxon>Alphaproteobacteria</taxon>
        <taxon>Hyphomicrobiales</taxon>
        <taxon>Aurantimonadaceae</taxon>
        <taxon>Jiella</taxon>
    </lineage>
</organism>
<dbReference type="InterPro" id="IPR029060">
    <property type="entry name" value="PIN-like_dom_sf"/>
</dbReference>
<sequence>MLTHMLDTNICIYVMKTYPPGVREKFNGLAEQLCISSITLGELHYGAEKSGRPPENLAAIEHFVARLEVLPFADKAAAHYGQLRAELERAGTPCGPYDMQIGAHARSEGLILVTNNRREFDRMPGLRVENWV</sequence>
<dbReference type="PANTHER" id="PTHR33653:SF1">
    <property type="entry name" value="RIBONUCLEASE VAPC2"/>
    <property type="match status" value="1"/>
</dbReference>
<evidence type="ECO:0000256" key="2">
    <source>
        <dbReference type="ARBA" id="ARBA00022649"/>
    </source>
</evidence>
<feature type="binding site" evidence="8">
    <location>
        <position position="7"/>
    </location>
    <ligand>
        <name>Mg(2+)</name>
        <dbReference type="ChEBI" id="CHEBI:18420"/>
    </ligand>
</feature>
<gene>
    <name evidence="8" type="primary">vapC</name>
    <name evidence="10" type="ORF">J1C47_16470</name>
</gene>
<evidence type="ECO:0000256" key="5">
    <source>
        <dbReference type="ARBA" id="ARBA00022801"/>
    </source>
</evidence>
<reference evidence="10 11" key="1">
    <citation type="submission" date="2021-03" db="EMBL/GenBank/DDBJ databases">
        <title>Whole genome sequence of Jiella sp. MQZ13P-4.</title>
        <authorList>
            <person name="Tuo L."/>
        </authorList>
    </citation>
    <scope>NUCLEOTIDE SEQUENCE [LARGE SCALE GENOMIC DNA]</scope>
    <source>
        <strain evidence="10 11">MQZ13P-4</strain>
    </source>
</reference>
<comment type="caution">
    <text evidence="10">The sequence shown here is derived from an EMBL/GenBank/DDBJ whole genome shotgun (WGS) entry which is preliminary data.</text>
</comment>
<evidence type="ECO:0000256" key="8">
    <source>
        <dbReference type="HAMAP-Rule" id="MF_00265"/>
    </source>
</evidence>
<comment type="function">
    <text evidence="8">Toxic component of a toxin-antitoxin (TA) system. An RNase.</text>
</comment>
<evidence type="ECO:0000313" key="11">
    <source>
        <dbReference type="Proteomes" id="UP000664288"/>
    </source>
</evidence>
<name>A0ABS3J6C7_9HYPH</name>
<protein>
    <recommendedName>
        <fullName evidence="8">Ribonuclease VapC</fullName>
        <shortName evidence="8">RNase VapC</shortName>
        <ecNumber evidence="8">3.1.-.-</ecNumber>
    </recommendedName>
    <alternativeName>
        <fullName evidence="8">Toxin VapC</fullName>
    </alternativeName>
</protein>
<proteinExistence type="inferred from homology"/>
<keyword evidence="3 8" id="KW-0540">Nuclease</keyword>
<dbReference type="PANTHER" id="PTHR33653">
    <property type="entry name" value="RIBONUCLEASE VAPC2"/>
    <property type="match status" value="1"/>
</dbReference>
<dbReference type="InterPro" id="IPR050556">
    <property type="entry name" value="Type_II_TA_system_RNase"/>
</dbReference>
<dbReference type="Proteomes" id="UP000664288">
    <property type="component" value="Unassembled WGS sequence"/>
</dbReference>
<dbReference type="EC" id="3.1.-.-" evidence="8"/>
<evidence type="ECO:0000256" key="3">
    <source>
        <dbReference type="ARBA" id="ARBA00022722"/>
    </source>
</evidence>
<dbReference type="Pfam" id="PF01850">
    <property type="entry name" value="PIN"/>
    <property type="match status" value="1"/>
</dbReference>
<keyword evidence="5 8" id="KW-0378">Hydrolase</keyword>
<dbReference type="CDD" id="cd09881">
    <property type="entry name" value="PIN_VapC4-5_FitB-like"/>
    <property type="match status" value="1"/>
</dbReference>
<dbReference type="SUPFAM" id="SSF88723">
    <property type="entry name" value="PIN domain-like"/>
    <property type="match status" value="1"/>
</dbReference>
<evidence type="ECO:0000256" key="6">
    <source>
        <dbReference type="ARBA" id="ARBA00022842"/>
    </source>
</evidence>
<dbReference type="InterPro" id="IPR022907">
    <property type="entry name" value="VapC_family"/>
</dbReference>
<keyword evidence="2 8" id="KW-1277">Toxin-antitoxin system</keyword>
<keyword evidence="11" id="KW-1185">Reference proteome</keyword>
<dbReference type="Gene3D" id="3.40.50.1010">
    <property type="entry name" value="5'-nuclease"/>
    <property type="match status" value="1"/>
</dbReference>
<keyword evidence="8" id="KW-0800">Toxin</keyword>
<dbReference type="InterPro" id="IPR002716">
    <property type="entry name" value="PIN_dom"/>
</dbReference>
<accession>A0ABS3J6C7</accession>
<feature type="domain" description="PIN" evidence="9">
    <location>
        <begin position="5"/>
        <end position="125"/>
    </location>
</feature>
<evidence type="ECO:0000256" key="7">
    <source>
        <dbReference type="ARBA" id="ARBA00038093"/>
    </source>
</evidence>
<keyword evidence="6 8" id="KW-0460">Magnesium</keyword>
<evidence type="ECO:0000256" key="4">
    <source>
        <dbReference type="ARBA" id="ARBA00022723"/>
    </source>
</evidence>
<evidence type="ECO:0000313" key="10">
    <source>
        <dbReference type="EMBL" id="MBO0905241.1"/>
    </source>
</evidence>
<evidence type="ECO:0000256" key="1">
    <source>
        <dbReference type="ARBA" id="ARBA00001946"/>
    </source>
</evidence>
<comment type="cofactor">
    <cofactor evidence="1 8">
        <name>Mg(2+)</name>
        <dbReference type="ChEBI" id="CHEBI:18420"/>
    </cofactor>
</comment>
<evidence type="ECO:0000259" key="9">
    <source>
        <dbReference type="Pfam" id="PF01850"/>
    </source>
</evidence>
<dbReference type="RefSeq" id="WP_207351886.1">
    <property type="nucleotide sequence ID" value="NZ_JAFMPY010000020.1"/>
</dbReference>
<dbReference type="EMBL" id="JAFMPY010000020">
    <property type="protein sequence ID" value="MBO0905241.1"/>
    <property type="molecule type" value="Genomic_DNA"/>
</dbReference>
<keyword evidence="4 8" id="KW-0479">Metal-binding</keyword>
<dbReference type="HAMAP" id="MF_00265">
    <property type="entry name" value="VapC_Nob1"/>
    <property type="match status" value="1"/>
</dbReference>
<feature type="binding site" evidence="8">
    <location>
        <position position="98"/>
    </location>
    <ligand>
        <name>Mg(2+)</name>
        <dbReference type="ChEBI" id="CHEBI:18420"/>
    </ligand>
</feature>